<evidence type="ECO:0000259" key="2">
    <source>
        <dbReference type="PROSITE" id="PS50041"/>
    </source>
</evidence>
<dbReference type="SMART" id="SM00034">
    <property type="entry name" value="CLECT"/>
    <property type="match status" value="1"/>
</dbReference>
<dbReference type="EMBL" id="JACSDZ010000002">
    <property type="protein sequence ID" value="KAF7413809.1"/>
    <property type="molecule type" value="Genomic_DNA"/>
</dbReference>
<dbReference type="InterPro" id="IPR016186">
    <property type="entry name" value="C-type_lectin-like/link_sf"/>
</dbReference>
<dbReference type="PROSITE" id="PS50041">
    <property type="entry name" value="C_TYPE_LECTIN_2"/>
    <property type="match status" value="1"/>
</dbReference>
<feature type="domain" description="C-type lectin" evidence="2">
    <location>
        <begin position="145"/>
        <end position="262"/>
    </location>
</feature>
<protein>
    <recommendedName>
        <fullName evidence="2">C-type lectin domain-containing protein</fullName>
    </recommendedName>
</protein>
<dbReference type="PANTHER" id="PTHR22803">
    <property type="entry name" value="MANNOSE, PHOSPHOLIPASE, LECTIN RECEPTOR RELATED"/>
    <property type="match status" value="1"/>
</dbReference>
<dbReference type="InterPro" id="IPR001304">
    <property type="entry name" value="C-type_lectin-like"/>
</dbReference>
<sequence length="285" mass="32267">MSQTKYLRTFLSILLMSSAVIIIEISAESSFTTSTNETNVLESRRIGPWSEILEDWIVTAANPGMSRISKVMKLDDKVLTVSTKGTQNKRDVSETDIYLLGAIEKLVYRVDYVEKRLRRAEELLYYVISGSTANKDSCPSNYTSIGQYCYYFSDREYDWKSSASLCRGMGGHLVEFETIVENQDVISYLQGNTKLKGKNFWTGGLNPGLLWIWAGSARPIHNDTKQAVVGNGRCLKLFYDLSSKIYSYKGEECASRQKFICELTTDDESANKIERTVRMLSDTIS</sequence>
<organism evidence="3 4">
    <name type="scientific">Vespula germanica</name>
    <name type="common">German yellow jacket</name>
    <name type="synonym">Paravespula germanica</name>
    <dbReference type="NCBI Taxonomy" id="30212"/>
    <lineage>
        <taxon>Eukaryota</taxon>
        <taxon>Metazoa</taxon>
        <taxon>Ecdysozoa</taxon>
        <taxon>Arthropoda</taxon>
        <taxon>Hexapoda</taxon>
        <taxon>Insecta</taxon>
        <taxon>Pterygota</taxon>
        <taxon>Neoptera</taxon>
        <taxon>Endopterygota</taxon>
        <taxon>Hymenoptera</taxon>
        <taxon>Apocrita</taxon>
        <taxon>Aculeata</taxon>
        <taxon>Vespoidea</taxon>
        <taxon>Vespidae</taxon>
        <taxon>Vespinae</taxon>
        <taxon>Vespula</taxon>
    </lineage>
</organism>
<accession>A0A834NM39</accession>
<feature type="signal peptide" evidence="1">
    <location>
        <begin position="1"/>
        <end position="27"/>
    </location>
</feature>
<dbReference type="SUPFAM" id="SSF56436">
    <property type="entry name" value="C-type lectin-like"/>
    <property type="match status" value="1"/>
</dbReference>
<evidence type="ECO:0000256" key="1">
    <source>
        <dbReference type="SAM" id="SignalP"/>
    </source>
</evidence>
<dbReference type="AlphaFoldDB" id="A0A834NM39"/>
<dbReference type="Pfam" id="PF00059">
    <property type="entry name" value="Lectin_C"/>
    <property type="match status" value="1"/>
</dbReference>
<dbReference type="InterPro" id="IPR050111">
    <property type="entry name" value="C-type_lectin/snaclec_domain"/>
</dbReference>
<comment type="caution">
    <text evidence="3">The sequence shown here is derived from an EMBL/GenBank/DDBJ whole genome shotgun (WGS) entry which is preliminary data.</text>
</comment>
<name>A0A834NM39_VESGE</name>
<dbReference type="CDD" id="cd00037">
    <property type="entry name" value="CLECT"/>
    <property type="match status" value="1"/>
</dbReference>
<proteinExistence type="predicted"/>
<feature type="chain" id="PRO_5032461068" description="C-type lectin domain-containing protein" evidence="1">
    <location>
        <begin position="28"/>
        <end position="285"/>
    </location>
</feature>
<keyword evidence="4" id="KW-1185">Reference proteome</keyword>
<dbReference type="InterPro" id="IPR016187">
    <property type="entry name" value="CTDL_fold"/>
</dbReference>
<evidence type="ECO:0000313" key="4">
    <source>
        <dbReference type="Proteomes" id="UP000617340"/>
    </source>
</evidence>
<evidence type="ECO:0000313" key="3">
    <source>
        <dbReference type="EMBL" id="KAF7413809.1"/>
    </source>
</evidence>
<keyword evidence="1" id="KW-0732">Signal</keyword>
<reference evidence="3" key="1">
    <citation type="journal article" date="2020" name="G3 (Bethesda)">
        <title>High-Quality Assemblies for Three Invasive Social Wasps from the &lt;i&gt;Vespula&lt;/i&gt; Genus.</title>
        <authorList>
            <person name="Harrop T.W.R."/>
            <person name="Guhlin J."/>
            <person name="McLaughlin G.M."/>
            <person name="Permina E."/>
            <person name="Stockwell P."/>
            <person name="Gilligan J."/>
            <person name="Le Lec M.F."/>
            <person name="Gruber M.A.M."/>
            <person name="Quinn O."/>
            <person name="Lovegrove M."/>
            <person name="Duncan E.J."/>
            <person name="Remnant E.J."/>
            <person name="Van Eeckhoven J."/>
            <person name="Graham B."/>
            <person name="Knapp R.A."/>
            <person name="Langford K.W."/>
            <person name="Kronenberg Z."/>
            <person name="Press M.O."/>
            <person name="Eacker S.M."/>
            <person name="Wilson-Rankin E.E."/>
            <person name="Purcell J."/>
            <person name="Lester P.J."/>
            <person name="Dearden P.K."/>
        </authorList>
    </citation>
    <scope>NUCLEOTIDE SEQUENCE</scope>
    <source>
        <strain evidence="3">Linc-1</strain>
    </source>
</reference>
<gene>
    <name evidence="3" type="ORF">HZH68_002298</name>
</gene>
<dbReference type="Proteomes" id="UP000617340">
    <property type="component" value="Unassembled WGS sequence"/>
</dbReference>
<dbReference type="Gene3D" id="3.10.100.10">
    <property type="entry name" value="Mannose-Binding Protein A, subunit A"/>
    <property type="match status" value="1"/>
</dbReference>